<dbReference type="EMBL" id="VUJU01008657">
    <property type="protein sequence ID" value="KAF0727511.1"/>
    <property type="molecule type" value="Genomic_DNA"/>
</dbReference>
<gene>
    <name evidence="1" type="ORF">FWK35_00027800</name>
</gene>
<name>A0A6G0WJV5_APHCR</name>
<dbReference type="PANTHER" id="PTHR31912">
    <property type="entry name" value="IP13529P"/>
    <property type="match status" value="1"/>
</dbReference>
<dbReference type="Proteomes" id="UP000478052">
    <property type="component" value="Unassembled WGS sequence"/>
</dbReference>
<evidence type="ECO:0000313" key="2">
    <source>
        <dbReference type="Proteomes" id="UP000478052"/>
    </source>
</evidence>
<reference evidence="1 2" key="1">
    <citation type="submission" date="2019-08" db="EMBL/GenBank/DDBJ databases">
        <title>Whole genome of Aphis craccivora.</title>
        <authorList>
            <person name="Voronova N.V."/>
            <person name="Shulinski R.S."/>
            <person name="Bandarenka Y.V."/>
            <person name="Zhorov D.G."/>
            <person name="Warner D."/>
        </authorList>
    </citation>
    <scope>NUCLEOTIDE SEQUENCE [LARGE SCALE GENOMIC DNA]</scope>
    <source>
        <strain evidence="1">180601</strain>
        <tissue evidence="1">Whole Body</tissue>
    </source>
</reference>
<keyword evidence="2" id="KW-1185">Reference proteome</keyword>
<proteinExistence type="predicted"/>
<sequence>MYDRLLSLRASGNENCGKKKITQFDGKIVFPYFLYIDDFEINNPLRSHATYQSIAAIYYSFPLVENNSKLSNIFLAALIKSADLKEFGNDPCLLQLINEINFLEKEGLSISTEYGEFQVYFILGLVLGDNLGLNSILEFSKSFSSNYYCRCCKIHKSITQKLCVENISNMRNSINYSDDVAQMDFSETGVNKNSILNSIKSFHVTENYCVDVMHDVFEGICHYDICHIIKYYVYTAQIFSLDTLNKRKTNFNYGSIETGNISPEISVNHLNKYHLKMSAREMMSFIHFFSIMVGDLIPDDDEVWKFFLVLLKIIDLLLSYNFTEGKIMDLKQLISQHNSMYIRLFNDTLKPKHHFLIHYPTIIQYSGPPRFYWCFKYEGKHRELKMYARTTTSRKNITLTLAKKCQYKFAHILLQSNTQEIIIKEQHKIHSLNSDNVYKILSLSSVDFSCYNQVEFMGTIYKKGYYLTKFIEEMCLFEIVEVLVFNIPNKKIHILAKQIKIINFNSHFEAFEVDCDKTVVEDCVIYNILDAESSTVVMPLVPDYSYPTEDLQLLLDLLKGWGLECVYQTLLAELIDLKVLKLLKDDDCKELLNKFPLGIRILFINNLKNWKKGLPQNENMTATIPQYTATTKTFQQQKSVDHNIDLGVILNSTTTGGMIVDYYKINNRFNDNIRSLLVDAIISYIITKKMTMSVNLVDYIGDQIVSMFPSEVKDTYFIKYESNKNPKGKLYAKFYNSMRVLKPTGLVTSNVKNIDKPNSRKHSMHLEPEKDISYIVDQVKNDTSCPFSEVEPTTKFRLNEIQKAISTSDIINEWNSFTLPLGYRLVDIDFKTLYPDCQDLITTFEDKSQQIMNLIDEKIKDSSSRKLLNNLKDTPDISQNETNTVLFYLLHAIFVPTSKEVTMDHNGKINQVKHSIKDSQNTFMVFKNSVCEIEEYITLRRNEKNPIQPFILIVGSPMQPREIIVFFDCIKYKVFSILNAIDVCFKLIHLFNLEYPTESSIV</sequence>
<comment type="caution">
    <text evidence="1">The sequence shown here is derived from an EMBL/GenBank/DDBJ whole genome shotgun (WGS) entry which is preliminary data.</text>
</comment>
<dbReference type="Gene3D" id="1.10.150.50">
    <property type="entry name" value="Transcription Factor, Ets-1"/>
    <property type="match status" value="1"/>
</dbReference>
<dbReference type="AlphaFoldDB" id="A0A6G0WJV5"/>
<dbReference type="PANTHER" id="PTHR31912:SF34">
    <property type="entry name" value="NOTOCHORD-RELATED PROTEIN"/>
    <property type="match status" value="1"/>
</dbReference>
<organism evidence="1 2">
    <name type="scientific">Aphis craccivora</name>
    <name type="common">Cowpea aphid</name>
    <dbReference type="NCBI Taxonomy" id="307492"/>
    <lineage>
        <taxon>Eukaryota</taxon>
        <taxon>Metazoa</taxon>
        <taxon>Ecdysozoa</taxon>
        <taxon>Arthropoda</taxon>
        <taxon>Hexapoda</taxon>
        <taxon>Insecta</taxon>
        <taxon>Pterygota</taxon>
        <taxon>Neoptera</taxon>
        <taxon>Paraneoptera</taxon>
        <taxon>Hemiptera</taxon>
        <taxon>Sternorrhyncha</taxon>
        <taxon>Aphidomorpha</taxon>
        <taxon>Aphidoidea</taxon>
        <taxon>Aphididae</taxon>
        <taxon>Aphidini</taxon>
        <taxon>Aphis</taxon>
        <taxon>Aphis</taxon>
    </lineage>
</organism>
<evidence type="ECO:0000313" key="1">
    <source>
        <dbReference type="EMBL" id="KAF0727511.1"/>
    </source>
</evidence>
<dbReference type="OrthoDB" id="6776649at2759"/>
<dbReference type="InterPro" id="IPR013761">
    <property type="entry name" value="SAM/pointed_sf"/>
</dbReference>
<accession>A0A6G0WJV5</accession>
<feature type="non-terminal residue" evidence="1">
    <location>
        <position position="1002"/>
    </location>
</feature>
<protein>
    <submittedName>
        <fullName evidence="1">C2H2-type domain-containing protein</fullName>
    </submittedName>
</protein>